<dbReference type="EMBL" id="CM017872">
    <property type="protein sequence ID" value="KAG1326915.1"/>
    <property type="molecule type" value="Genomic_DNA"/>
</dbReference>
<feature type="region of interest" description="Disordered" evidence="1">
    <location>
        <begin position="310"/>
        <end position="333"/>
    </location>
</feature>
<evidence type="ECO:0000313" key="2">
    <source>
        <dbReference type="EMBL" id="KAG1326915.1"/>
    </source>
</evidence>
<dbReference type="AlphaFoldDB" id="A0A8K0HVH3"/>
<keyword evidence="3" id="KW-1185">Reference proteome</keyword>
<dbReference type="Pfam" id="PF07800">
    <property type="entry name" value="DUF1644"/>
    <property type="match status" value="1"/>
</dbReference>
<evidence type="ECO:0000313" key="3">
    <source>
        <dbReference type="Proteomes" id="UP000797356"/>
    </source>
</evidence>
<dbReference type="Gene3D" id="3.30.40.10">
    <property type="entry name" value="Zinc/RING finger domain, C3HC4 (zinc finger)"/>
    <property type="match status" value="1"/>
</dbReference>
<comment type="caution">
    <text evidence="2">The sequence shown here is derived from an EMBL/GenBank/DDBJ whole genome shotgun (WGS) entry which is preliminary data.</text>
</comment>
<dbReference type="PANTHER" id="PTHR31197:SF4">
    <property type="entry name" value="OS02G0150900 PROTEIN"/>
    <property type="match status" value="1"/>
</dbReference>
<reference evidence="2" key="2">
    <citation type="submission" date="2019-07" db="EMBL/GenBank/DDBJ databases">
        <authorList>
            <person name="Yang Y."/>
            <person name="Bocs S."/>
            <person name="Baudouin L."/>
        </authorList>
    </citation>
    <scope>NUCLEOTIDE SEQUENCE</scope>
    <source>
        <tissue evidence="2">Spear leaf of Hainan Tall coconut</tissue>
    </source>
</reference>
<dbReference type="PANTHER" id="PTHR31197">
    <property type="entry name" value="OS01G0612600 PROTEIN"/>
    <property type="match status" value="1"/>
</dbReference>
<gene>
    <name evidence="2" type="ORF">COCNU_01G008490</name>
</gene>
<name>A0A8K0HVH3_COCNU</name>
<dbReference type="Proteomes" id="UP000797356">
    <property type="component" value="Chromosome 1"/>
</dbReference>
<protein>
    <submittedName>
        <fullName evidence="2">Putative Zinc finger protein</fullName>
    </submittedName>
</protein>
<evidence type="ECO:0000256" key="1">
    <source>
        <dbReference type="SAM" id="MobiDB-lite"/>
    </source>
</evidence>
<dbReference type="OrthoDB" id="1921166at2759"/>
<sequence length="374" mass="41901">MDPESSACEGSTRTMLARVKGTAVYKSGELGFGILPQRAPHLDRERNRSRQEGICTHSGNHVYLGKPSMASDFSHKSVTESSSLDLQDIQLNINGEDVICPICLDFPHNGVLLQCSSYNKGCRPFMCDTDHTHSNCLDRFKSAYGLPADTKVSSTATGTSAVSVQAIPSETGNRPSCPLCRGEVTGWIVIDEARAYLDMKKRCCQEKLCSFVGNYMELQLHATQEHPHARPSEIDPAQQLDWENFQQSSEIIDVLNTIHSEVPHGVVLGDYVIEYGDGDGDEYEDFPGDDGNWWTSCILYHVFDNFRTSRNQQRSRASETRRNHRRSNYDVSSMYDASTSSADNLEYHFDDSDDEFRAAVGVASRGRANRRRLY</sequence>
<dbReference type="InterPro" id="IPR012866">
    <property type="entry name" value="DUF1644"/>
</dbReference>
<proteinExistence type="predicted"/>
<accession>A0A8K0HVH3</accession>
<dbReference type="InterPro" id="IPR013083">
    <property type="entry name" value="Znf_RING/FYVE/PHD"/>
</dbReference>
<reference evidence="2" key="1">
    <citation type="journal article" date="2017" name="Gigascience">
        <title>The genome draft of coconut (Cocos nucifera).</title>
        <authorList>
            <person name="Xiao Y."/>
            <person name="Xu P."/>
            <person name="Fan H."/>
            <person name="Baudouin L."/>
            <person name="Xia W."/>
            <person name="Bocs S."/>
            <person name="Xu J."/>
            <person name="Li Q."/>
            <person name="Guo A."/>
            <person name="Zhou L."/>
            <person name="Li J."/>
            <person name="Wu Y."/>
            <person name="Ma Z."/>
            <person name="Armero A."/>
            <person name="Issali A.E."/>
            <person name="Liu N."/>
            <person name="Peng M."/>
            <person name="Yang Y."/>
        </authorList>
    </citation>
    <scope>NUCLEOTIDE SEQUENCE</scope>
    <source>
        <tissue evidence="2">Spear leaf of Hainan Tall coconut</tissue>
    </source>
</reference>
<organism evidence="2 3">
    <name type="scientific">Cocos nucifera</name>
    <name type="common">Coconut palm</name>
    <dbReference type="NCBI Taxonomy" id="13894"/>
    <lineage>
        <taxon>Eukaryota</taxon>
        <taxon>Viridiplantae</taxon>
        <taxon>Streptophyta</taxon>
        <taxon>Embryophyta</taxon>
        <taxon>Tracheophyta</taxon>
        <taxon>Spermatophyta</taxon>
        <taxon>Magnoliopsida</taxon>
        <taxon>Liliopsida</taxon>
        <taxon>Arecaceae</taxon>
        <taxon>Arecoideae</taxon>
        <taxon>Cocoseae</taxon>
        <taxon>Attaleinae</taxon>
        <taxon>Cocos</taxon>
    </lineage>
</organism>